<feature type="compositionally biased region" description="Polar residues" evidence="1">
    <location>
        <begin position="118"/>
        <end position="132"/>
    </location>
</feature>
<evidence type="ECO:0000256" key="1">
    <source>
        <dbReference type="SAM" id="MobiDB-lite"/>
    </source>
</evidence>
<keyword evidence="3" id="KW-1185">Reference proteome</keyword>
<accession>A0A5B0P3I7</accession>
<feature type="region of interest" description="Disordered" evidence="1">
    <location>
        <begin position="1"/>
        <end position="36"/>
    </location>
</feature>
<protein>
    <submittedName>
        <fullName evidence="2">Uncharacterized protein</fullName>
    </submittedName>
</protein>
<evidence type="ECO:0000313" key="2">
    <source>
        <dbReference type="EMBL" id="KAA1095244.1"/>
    </source>
</evidence>
<dbReference type="AlphaFoldDB" id="A0A5B0P3I7"/>
<reference evidence="2 3" key="1">
    <citation type="submission" date="2019-05" db="EMBL/GenBank/DDBJ databases">
        <title>Emergence of the Ug99 lineage of the wheat stem rust pathogen through somatic hybridization.</title>
        <authorList>
            <person name="Li F."/>
            <person name="Upadhyaya N.M."/>
            <person name="Sperschneider J."/>
            <person name="Matny O."/>
            <person name="Nguyen-Phuc H."/>
            <person name="Mago R."/>
            <person name="Raley C."/>
            <person name="Miller M.E."/>
            <person name="Silverstein K.A.T."/>
            <person name="Henningsen E."/>
            <person name="Hirsch C.D."/>
            <person name="Visser B."/>
            <person name="Pretorius Z.A."/>
            <person name="Steffenson B.J."/>
            <person name="Schwessinger B."/>
            <person name="Dodds P.N."/>
            <person name="Figueroa M."/>
        </authorList>
    </citation>
    <scope>NUCLEOTIDE SEQUENCE [LARGE SCALE GENOMIC DNA]</scope>
    <source>
        <strain evidence="2">21-0</strain>
    </source>
</reference>
<dbReference type="Proteomes" id="UP000324748">
    <property type="component" value="Unassembled WGS sequence"/>
</dbReference>
<comment type="caution">
    <text evidence="2">The sequence shown here is derived from an EMBL/GenBank/DDBJ whole genome shotgun (WGS) entry which is preliminary data.</text>
</comment>
<evidence type="ECO:0000313" key="3">
    <source>
        <dbReference type="Proteomes" id="UP000324748"/>
    </source>
</evidence>
<sequence length="256" mass="28257">MLPSCPSKRAPPDTRRGSQLDLPQDNTRAGHSPQTIRLQRRPLSIWTVEEQQKPSADNTFASVEALFRSDIAGHPIDKAFSSAHLTQSDHSRRGSMSSQRHHSSNAPHAPLHHLHGLPTTQTSMPKLTLGNRSRYNEGVHPYDLILPGEETHRIPVRTRVLSAATAPATSVASDNQSKSFRVGARRFTQSGHASVHFDPLTRTINRSSVHGRRYSNAVREPSAAAASISSSNAGNPIHQSYHRLLVLFTSKKQWCL</sequence>
<gene>
    <name evidence="2" type="ORF">PGT21_036809</name>
</gene>
<proteinExistence type="predicted"/>
<feature type="compositionally biased region" description="Polar residues" evidence="1">
    <location>
        <begin position="24"/>
        <end position="36"/>
    </location>
</feature>
<dbReference type="EMBL" id="VSWC01000079">
    <property type="protein sequence ID" value="KAA1095244.1"/>
    <property type="molecule type" value="Genomic_DNA"/>
</dbReference>
<organism evidence="2 3">
    <name type="scientific">Puccinia graminis f. sp. tritici</name>
    <dbReference type="NCBI Taxonomy" id="56615"/>
    <lineage>
        <taxon>Eukaryota</taxon>
        <taxon>Fungi</taxon>
        <taxon>Dikarya</taxon>
        <taxon>Basidiomycota</taxon>
        <taxon>Pucciniomycotina</taxon>
        <taxon>Pucciniomycetes</taxon>
        <taxon>Pucciniales</taxon>
        <taxon>Pucciniaceae</taxon>
        <taxon>Puccinia</taxon>
    </lineage>
</organism>
<feature type="region of interest" description="Disordered" evidence="1">
    <location>
        <begin position="82"/>
        <end position="132"/>
    </location>
</feature>
<name>A0A5B0P3I7_PUCGR</name>